<evidence type="ECO:0000313" key="1">
    <source>
        <dbReference type="EMBL" id="NBZ89924.1"/>
    </source>
</evidence>
<keyword evidence="2" id="KW-1185">Reference proteome</keyword>
<organism evidence="1 2">
    <name type="scientific">Stagnihabitans tardus</name>
    <dbReference type="NCBI Taxonomy" id="2699202"/>
    <lineage>
        <taxon>Bacteria</taxon>
        <taxon>Pseudomonadati</taxon>
        <taxon>Pseudomonadota</taxon>
        <taxon>Alphaproteobacteria</taxon>
        <taxon>Rhodobacterales</taxon>
        <taxon>Paracoccaceae</taxon>
        <taxon>Stagnihabitans</taxon>
    </lineage>
</organism>
<comment type="caution">
    <text evidence="1">The sequence shown here is derived from an EMBL/GenBank/DDBJ whole genome shotgun (WGS) entry which is preliminary data.</text>
</comment>
<protein>
    <submittedName>
        <fullName evidence="1">Uncharacterized protein</fullName>
    </submittedName>
</protein>
<evidence type="ECO:0000313" key="2">
    <source>
        <dbReference type="Proteomes" id="UP001193501"/>
    </source>
</evidence>
<name>A0AAE4YGW4_9RHOB</name>
<dbReference type="AlphaFoldDB" id="A0AAE4YGW4"/>
<gene>
    <name evidence="1" type="ORF">GV832_20260</name>
</gene>
<reference evidence="1" key="1">
    <citation type="submission" date="2020-01" db="EMBL/GenBank/DDBJ databases">
        <authorList>
            <person name="Chen W.-M."/>
        </authorList>
    </citation>
    <scope>NUCLEOTIDE SEQUENCE</scope>
    <source>
        <strain evidence="1">CYK-10</strain>
    </source>
</reference>
<sequence length="59" mass="6295">MPGAIIDVLGLQTFAPLGNEVPKDGKQTFPALPHDGSFAEANFLCHAALLRKSREGFIS</sequence>
<proteinExistence type="predicted"/>
<dbReference type="RefSeq" id="WP_168776714.1">
    <property type="nucleotide sequence ID" value="NZ_JAABNR010000039.1"/>
</dbReference>
<dbReference type="EMBL" id="JAABNR010000039">
    <property type="protein sequence ID" value="NBZ89924.1"/>
    <property type="molecule type" value="Genomic_DNA"/>
</dbReference>
<dbReference type="Proteomes" id="UP001193501">
    <property type="component" value="Unassembled WGS sequence"/>
</dbReference>
<accession>A0AAE4YGW4</accession>